<evidence type="ECO:0000256" key="1">
    <source>
        <dbReference type="SAM" id="MobiDB-lite"/>
    </source>
</evidence>
<dbReference type="AlphaFoldDB" id="A0A200R0B0"/>
<accession>A0A200R0B0</accession>
<gene>
    <name evidence="2" type="ORF">BVC80_8927g13</name>
</gene>
<dbReference type="EMBL" id="MVGT01000632">
    <property type="protein sequence ID" value="OVA16132.1"/>
    <property type="molecule type" value="Genomic_DNA"/>
</dbReference>
<organism evidence="2 3">
    <name type="scientific">Macleaya cordata</name>
    <name type="common">Five-seeded plume-poppy</name>
    <name type="synonym">Bocconia cordata</name>
    <dbReference type="NCBI Taxonomy" id="56857"/>
    <lineage>
        <taxon>Eukaryota</taxon>
        <taxon>Viridiplantae</taxon>
        <taxon>Streptophyta</taxon>
        <taxon>Embryophyta</taxon>
        <taxon>Tracheophyta</taxon>
        <taxon>Spermatophyta</taxon>
        <taxon>Magnoliopsida</taxon>
        <taxon>Ranunculales</taxon>
        <taxon>Papaveraceae</taxon>
        <taxon>Papaveroideae</taxon>
        <taxon>Macleaya</taxon>
    </lineage>
</organism>
<reference evidence="2 3" key="1">
    <citation type="journal article" date="2017" name="Mol. Plant">
        <title>The Genome of Medicinal Plant Macleaya cordata Provides New Insights into Benzylisoquinoline Alkaloids Metabolism.</title>
        <authorList>
            <person name="Liu X."/>
            <person name="Liu Y."/>
            <person name="Huang P."/>
            <person name="Ma Y."/>
            <person name="Qing Z."/>
            <person name="Tang Q."/>
            <person name="Cao H."/>
            <person name="Cheng P."/>
            <person name="Zheng Y."/>
            <person name="Yuan Z."/>
            <person name="Zhou Y."/>
            <person name="Liu J."/>
            <person name="Tang Z."/>
            <person name="Zhuo Y."/>
            <person name="Zhang Y."/>
            <person name="Yu L."/>
            <person name="Huang J."/>
            <person name="Yang P."/>
            <person name="Peng Q."/>
            <person name="Zhang J."/>
            <person name="Jiang W."/>
            <person name="Zhang Z."/>
            <person name="Lin K."/>
            <person name="Ro D.K."/>
            <person name="Chen X."/>
            <person name="Xiong X."/>
            <person name="Shang Y."/>
            <person name="Huang S."/>
            <person name="Zeng J."/>
        </authorList>
    </citation>
    <scope>NUCLEOTIDE SEQUENCE [LARGE SCALE GENOMIC DNA]</scope>
    <source>
        <strain evidence="3">cv. BLH2017</strain>
        <tissue evidence="2">Root</tissue>
    </source>
</reference>
<protein>
    <submittedName>
        <fullName evidence="2">Uncharacterized protein</fullName>
    </submittedName>
</protein>
<feature type="compositionally biased region" description="Pro residues" evidence="1">
    <location>
        <begin position="35"/>
        <end position="54"/>
    </location>
</feature>
<comment type="caution">
    <text evidence="2">The sequence shown here is derived from an EMBL/GenBank/DDBJ whole genome shotgun (WGS) entry which is preliminary data.</text>
</comment>
<evidence type="ECO:0000313" key="3">
    <source>
        <dbReference type="Proteomes" id="UP000195402"/>
    </source>
</evidence>
<sequence>MIFANKWVCRREDAELHENTMKLSTASHQNIHRPSPAPPPPPPPPPPPLQHFKE</sequence>
<dbReference type="InParanoid" id="A0A200R0B0"/>
<feature type="region of interest" description="Disordered" evidence="1">
    <location>
        <begin position="19"/>
        <end position="54"/>
    </location>
</feature>
<dbReference type="Proteomes" id="UP000195402">
    <property type="component" value="Unassembled WGS sequence"/>
</dbReference>
<keyword evidence="3" id="KW-1185">Reference proteome</keyword>
<evidence type="ECO:0000313" key="2">
    <source>
        <dbReference type="EMBL" id="OVA16132.1"/>
    </source>
</evidence>
<proteinExistence type="predicted"/>
<name>A0A200R0B0_MACCD</name>